<name>A0ABX0SV80_9PSEU</name>
<gene>
    <name evidence="3" type="ORF">FHX46_003358</name>
</gene>
<evidence type="ECO:0000256" key="1">
    <source>
        <dbReference type="ARBA" id="ARBA00006484"/>
    </source>
</evidence>
<evidence type="ECO:0000313" key="4">
    <source>
        <dbReference type="Proteomes" id="UP000754495"/>
    </source>
</evidence>
<dbReference type="PANTHER" id="PTHR42760">
    <property type="entry name" value="SHORT-CHAIN DEHYDROGENASES/REDUCTASES FAMILY MEMBER"/>
    <property type="match status" value="1"/>
</dbReference>
<evidence type="ECO:0000313" key="3">
    <source>
        <dbReference type="EMBL" id="NIH80828.1"/>
    </source>
</evidence>
<dbReference type="Gene3D" id="3.40.50.720">
    <property type="entry name" value="NAD(P)-binding Rossmann-like Domain"/>
    <property type="match status" value="1"/>
</dbReference>
<dbReference type="InterPro" id="IPR002347">
    <property type="entry name" value="SDR_fam"/>
</dbReference>
<dbReference type="PRINTS" id="PR00080">
    <property type="entry name" value="SDRFAMILY"/>
</dbReference>
<evidence type="ECO:0000256" key="2">
    <source>
        <dbReference type="ARBA" id="ARBA00023002"/>
    </source>
</evidence>
<reference evidence="3 4" key="1">
    <citation type="submission" date="2020-03" db="EMBL/GenBank/DDBJ databases">
        <title>Sequencing the genomes of 1000 actinobacteria strains.</title>
        <authorList>
            <person name="Klenk H.-P."/>
        </authorList>
    </citation>
    <scope>NUCLEOTIDE SEQUENCE [LARGE SCALE GENOMIC DNA]</scope>
    <source>
        <strain evidence="3 4">DSM 45668</strain>
    </source>
</reference>
<dbReference type="CDD" id="cd05233">
    <property type="entry name" value="SDR_c"/>
    <property type="match status" value="1"/>
</dbReference>
<dbReference type="EMBL" id="JAANOU010000001">
    <property type="protein sequence ID" value="NIH80828.1"/>
    <property type="molecule type" value="Genomic_DNA"/>
</dbReference>
<keyword evidence="4" id="KW-1185">Reference proteome</keyword>
<protein>
    <submittedName>
        <fullName evidence="3">3-oxoacyl-[acyl-carrier protein] reductase</fullName>
        <ecNumber evidence="3">1.1.1.100</ecNumber>
    </submittedName>
</protein>
<organism evidence="3 4">
    <name type="scientific">Amycolatopsis viridis</name>
    <dbReference type="NCBI Taxonomy" id="185678"/>
    <lineage>
        <taxon>Bacteria</taxon>
        <taxon>Bacillati</taxon>
        <taxon>Actinomycetota</taxon>
        <taxon>Actinomycetes</taxon>
        <taxon>Pseudonocardiales</taxon>
        <taxon>Pseudonocardiaceae</taxon>
        <taxon>Amycolatopsis</taxon>
    </lineage>
</organism>
<dbReference type="Pfam" id="PF13561">
    <property type="entry name" value="adh_short_C2"/>
    <property type="match status" value="1"/>
</dbReference>
<dbReference type="RefSeq" id="WP_167115667.1">
    <property type="nucleotide sequence ID" value="NZ_JAANOU010000001.1"/>
</dbReference>
<dbReference type="InterPro" id="IPR020904">
    <property type="entry name" value="Sc_DH/Rdtase_CS"/>
</dbReference>
<dbReference type="InterPro" id="IPR036291">
    <property type="entry name" value="NAD(P)-bd_dom_sf"/>
</dbReference>
<dbReference type="EC" id="1.1.1.100" evidence="3"/>
<comment type="similarity">
    <text evidence="1">Belongs to the short-chain dehydrogenases/reductases (SDR) family.</text>
</comment>
<dbReference type="PANTHER" id="PTHR42760:SF133">
    <property type="entry name" value="3-OXOACYL-[ACYL-CARRIER-PROTEIN] REDUCTASE"/>
    <property type="match status" value="1"/>
</dbReference>
<dbReference type="GO" id="GO:0004316">
    <property type="term" value="F:3-oxoacyl-[acyl-carrier-protein] reductase (NADPH) activity"/>
    <property type="evidence" value="ECO:0007669"/>
    <property type="project" value="UniProtKB-EC"/>
</dbReference>
<dbReference type="PROSITE" id="PS00061">
    <property type="entry name" value="ADH_SHORT"/>
    <property type="match status" value="1"/>
</dbReference>
<proteinExistence type="inferred from homology"/>
<dbReference type="Proteomes" id="UP000754495">
    <property type="component" value="Unassembled WGS sequence"/>
</dbReference>
<comment type="caution">
    <text evidence="3">The sequence shown here is derived from an EMBL/GenBank/DDBJ whole genome shotgun (WGS) entry which is preliminary data.</text>
</comment>
<keyword evidence="2 3" id="KW-0560">Oxidoreductase</keyword>
<dbReference type="SUPFAM" id="SSF51735">
    <property type="entry name" value="NAD(P)-binding Rossmann-fold domains"/>
    <property type="match status" value="1"/>
</dbReference>
<sequence>MPNNTIHFGFAQGEVLVVTGAGSGIGQAVALRAAELGLAVAAWDLDRSAVTATAERIGDAGGTALAVTADVCVPADVERGFAASRALGTIRYLVNNAGPSSASGLGFDEGVRMAVGSVQLVTETWLSAGVPEGAALVNVSSVAGNLMGTDSAWYCAAKAGIAGYTRHLATYRAGEVRSNAIAPGMTDTPRLRGFAASEVGQRSLAKNPLGRMATGDDIAWATLFLLSPLASYVNGVYLPVDGGWAVTQ</sequence>
<dbReference type="PRINTS" id="PR00081">
    <property type="entry name" value="GDHRDH"/>
</dbReference>
<accession>A0ABX0SV80</accession>